<dbReference type="AlphaFoldDB" id="A0A9P5CJE1"/>
<reference evidence="1 2" key="1">
    <citation type="submission" date="2018-06" db="EMBL/GenBank/DDBJ databases">
        <title>Genome analysis of cellulolytic fungus Trichoderma lentiforme CFAM-422.</title>
        <authorList>
            <person name="Steindorff A.S."/>
            <person name="Formighieri E.F."/>
            <person name="Midorikawa G.E.O."/>
            <person name="Tamietti M.S."/>
            <person name="Ramos E.Z."/>
            <person name="Silva A.S."/>
            <person name="Bon E.P.S."/>
            <person name="Mendes T.D."/>
            <person name="Damaso M.C.T."/>
            <person name="Favaro L.C.L."/>
        </authorList>
    </citation>
    <scope>NUCLEOTIDE SEQUENCE [LARGE SCALE GENOMIC DNA]</scope>
    <source>
        <strain evidence="1 2">CFAM-422</strain>
    </source>
</reference>
<gene>
    <name evidence="1" type="ORF">CFAM422_000787</name>
</gene>
<sequence length="114" mass="12217">MVRPFCFATVDSIPYDAALHRHKSSASQALKLGLGDVRTRGGAPRCMAGAWLEHGWSFWRFGAAVQSGAAIAGAQWQELSKRRGVSRLLIGRAKCRCAPQPGQSAARSRLPAGV</sequence>
<dbReference type="EMBL" id="QLNT01000001">
    <property type="protein sequence ID" value="KAF3077177.1"/>
    <property type="molecule type" value="Genomic_DNA"/>
</dbReference>
<organism evidence="1 2">
    <name type="scientific">Trichoderma lentiforme</name>
    <dbReference type="NCBI Taxonomy" id="1567552"/>
    <lineage>
        <taxon>Eukaryota</taxon>
        <taxon>Fungi</taxon>
        <taxon>Dikarya</taxon>
        <taxon>Ascomycota</taxon>
        <taxon>Pezizomycotina</taxon>
        <taxon>Sordariomycetes</taxon>
        <taxon>Hypocreomycetidae</taxon>
        <taxon>Hypocreales</taxon>
        <taxon>Hypocreaceae</taxon>
        <taxon>Trichoderma</taxon>
    </lineage>
</organism>
<protein>
    <submittedName>
        <fullName evidence="1">Uncharacterized protein</fullName>
    </submittedName>
</protein>
<name>A0A9P5CJE1_9HYPO</name>
<dbReference type="Proteomes" id="UP000801864">
    <property type="component" value="Unassembled WGS sequence"/>
</dbReference>
<evidence type="ECO:0000313" key="2">
    <source>
        <dbReference type="Proteomes" id="UP000801864"/>
    </source>
</evidence>
<accession>A0A9P5CJE1</accession>
<proteinExistence type="predicted"/>
<comment type="caution">
    <text evidence="1">The sequence shown here is derived from an EMBL/GenBank/DDBJ whole genome shotgun (WGS) entry which is preliminary data.</text>
</comment>
<keyword evidence="2" id="KW-1185">Reference proteome</keyword>
<evidence type="ECO:0000313" key="1">
    <source>
        <dbReference type="EMBL" id="KAF3077177.1"/>
    </source>
</evidence>